<reference evidence="1 2" key="1">
    <citation type="submission" date="2014-06" db="EMBL/GenBank/DDBJ databases">
        <authorList>
            <consortium name="DOE Joint Genome Institute"/>
            <person name="Kuo A."/>
            <person name="Kohler A."/>
            <person name="Nagy L.G."/>
            <person name="Floudas D."/>
            <person name="Copeland A."/>
            <person name="Barry K.W."/>
            <person name="Cichocki N."/>
            <person name="Veneault-Fourrey C."/>
            <person name="LaButti K."/>
            <person name="Lindquist E.A."/>
            <person name="Lipzen A."/>
            <person name="Lundell T."/>
            <person name="Morin E."/>
            <person name="Murat C."/>
            <person name="Sun H."/>
            <person name="Tunlid A."/>
            <person name="Henrissat B."/>
            <person name="Grigoriev I.V."/>
            <person name="Hibbett D.S."/>
            <person name="Martin F."/>
            <person name="Nordberg H.P."/>
            <person name="Cantor M.N."/>
            <person name="Hua S.X."/>
        </authorList>
    </citation>
    <scope>NUCLEOTIDE SEQUENCE [LARGE SCALE GENOMIC DNA]</scope>
    <source>
        <strain evidence="1 2">ATCC 200175</strain>
    </source>
</reference>
<dbReference type="EMBL" id="KN820243">
    <property type="protein sequence ID" value="KIJ06614.1"/>
    <property type="molecule type" value="Genomic_DNA"/>
</dbReference>
<organism evidence="1 2">
    <name type="scientific">Paxillus involutus ATCC 200175</name>
    <dbReference type="NCBI Taxonomy" id="664439"/>
    <lineage>
        <taxon>Eukaryota</taxon>
        <taxon>Fungi</taxon>
        <taxon>Dikarya</taxon>
        <taxon>Basidiomycota</taxon>
        <taxon>Agaricomycotina</taxon>
        <taxon>Agaricomycetes</taxon>
        <taxon>Agaricomycetidae</taxon>
        <taxon>Boletales</taxon>
        <taxon>Paxilineae</taxon>
        <taxon>Paxillaceae</taxon>
        <taxon>Paxillus</taxon>
    </lineage>
</organism>
<sequence length="142" mass="16053">MDGVGLGVRLGFLHSSNLTFSLSPGWTFVETEGWRPDLEARWAVEDVSRTGTGTGADKDGWTYTTDTWSNPRADAWPGEGWVTRRRRWVRRVYWRNDGGAPAGTLRGKTLERARPLIAFVEHDHDELQQSSELPEHPTVLGY</sequence>
<gene>
    <name evidence="1" type="ORF">PAXINDRAFT_182655</name>
</gene>
<reference evidence="2" key="2">
    <citation type="submission" date="2015-01" db="EMBL/GenBank/DDBJ databases">
        <title>Evolutionary Origins and Diversification of the Mycorrhizal Mutualists.</title>
        <authorList>
            <consortium name="DOE Joint Genome Institute"/>
            <consortium name="Mycorrhizal Genomics Consortium"/>
            <person name="Kohler A."/>
            <person name="Kuo A."/>
            <person name="Nagy L.G."/>
            <person name="Floudas D."/>
            <person name="Copeland A."/>
            <person name="Barry K.W."/>
            <person name="Cichocki N."/>
            <person name="Veneault-Fourrey C."/>
            <person name="LaButti K."/>
            <person name="Lindquist E.A."/>
            <person name="Lipzen A."/>
            <person name="Lundell T."/>
            <person name="Morin E."/>
            <person name="Murat C."/>
            <person name="Riley R."/>
            <person name="Ohm R."/>
            <person name="Sun H."/>
            <person name="Tunlid A."/>
            <person name="Henrissat B."/>
            <person name="Grigoriev I.V."/>
            <person name="Hibbett D.S."/>
            <person name="Martin F."/>
        </authorList>
    </citation>
    <scope>NUCLEOTIDE SEQUENCE [LARGE SCALE GENOMIC DNA]</scope>
    <source>
        <strain evidence="2">ATCC 200175</strain>
    </source>
</reference>
<accession>A0A0C9SMR1</accession>
<dbReference type="AlphaFoldDB" id="A0A0C9SMR1"/>
<name>A0A0C9SMR1_PAXIN</name>
<dbReference type="Proteomes" id="UP000053647">
    <property type="component" value="Unassembled WGS sequence"/>
</dbReference>
<dbReference type="HOGENOM" id="CLU_1816401_0_0_1"/>
<keyword evidence="2" id="KW-1185">Reference proteome</keyword>
<protein>
    <submittedName>
        <fullName evidence="1">Unplaced genomic scaffold PAXINscaffold_921, whole genome shotgun sequence</fullName>
    </submittedName>
</protein>
<dbReference type="OrthoDB" id="2691262at2759"/>
<proteinExistence type="predicted"/>
<evidence type="ECO:0000313" key="1">
    <source>
        <dbReference type="EMBL" id="KIJ06614.1"/>
    </source>
</evidence>
<evidence type="ECO:0000313" key="2">
    <source>
        <dbReference type="Proteomes" id="UP000053647"/>
    </source>
</evidence>